<accession>A0A9N8EKA4</accession>
<reference evidence="2" key="1">
    <citation type="submission" date="2020-06" db="EMBL/GenBank/DDBJ databases">
        <authorList>
            <consortium name="Plant Systems Biology data submission"/>
        </authorList>
    </citation>
    <scope>NUCLEOTIDE SEQUENCE</scope>
    <source>
        <strain evidence="2">D6</strain>
    </source>
</reference>
<feature type="region of interest" description="Disordered" evidence="1">
    <location>
        <begin position="135"/>
        <end position="164"/>
    </location>
</feature>
<dbReference type="Proteomes" id="UP001153069">
    <property type="component" value="Unassembled WGS sequence"/>
</dbReference>
<evidence type="ECO:0000313" key="3">
    <source>
        <dbReference type="Proteomes" id="UP001153069"/>
    </source>
</evidence>
<feature type="compositionally biased region" description="Polar residues" evidence="1">
    <location>
        <begin position="140"/>
        <end position="152"/>
    </location>
</feature>
<evidence type="ECO:0000313" key="2">
    <source>
        <dbReference type="EMBL" id="CAB9520831.1"/>
    </source>
</evidence>
<evidence type="ECO:0000256" key="1">
    <source>
        <dbReference type="SAM" id="MobiDB-lite"/>
    </source>
</evidence>
<proteinExistence type="predicted"/>
<name>A0A9N8EKA4_9STRA</name>
<gene>
    <name evidence="2" type="ORF">SEMRO_1139_G245420.1</name>
</gene>
<protein>
    <submittedName>
        <fullName evidence="2">Uncharacterized protein</fullName>
    </submittedName>
</protein>
<dbReference type="EMBL" id="CAICTM010001137">
    <property type="protein sequence ID" value="CAB9520831.1"/>
    <property type="molecule type" value="Genomic_DNA"/>
</dbReference>
<dbReference type="AlphaFoldDB" id="A0A9N8EKA4"/>
<keyword evidence="3" id="KW-1185">Reference proteome</keyword>
<sequence length="178" mass="19844">MPSRVRFGSTTAVGEGACASDDDLWFHSGTLQERFSSELEAAERQFVLTKSIETDWRGLEYHMKVNAKRPKFAALYVQAVVQKSLALRSAAYRGKRINVEKSLRQFASQHAHANSIMAAQVAKLDQQEALKVHNAHKQSKPSTATIASTPESPCTHRRRPLPTRTVSREGTRFAIIPV</sequence>
<organism evidence="2 3">
    <name type="scientific">Seminavis robusta</name>
    <dbReference type="NCBI Taxonomy" id="568900"/>
    <lineage>
        <taxon>Eukaryota</taxon>
        <taxon>Sar</taxon>
        <taxon>Stramenopiles</taxon>
        <taxon>Ochrophyta</taxon>
        <taxon>Bacillariophyta</taxon>
        <taxon>Bacillariophyceae</taxon>
        <taxon>Bacillariophycidae</taxon>
        <taxon>Naviculales</taxon>
        <taxon>Naviculaceae</taxon>
        <taxon>Seminavis</taxon>
    </lineage>
</organism>
<comment type="caution">
    <text evidence="2">The sequence shown here is derived from an EMBL/GenBank/DDBJ whole genome shotgun (WGS) entry which is preliminary data.</text>
</comment>